<feature type="transmembrane region" description="Helical" evidence="7">
    <location>
        <begin position="20"/>
        <end position="40"/>
    </location>
</feature>
<evidence type="ECO:0000256" key="7">
    <source>
        <dbReference type="SAM" id="Phobius"/>
    </source>
</evidence>
<protein>
    <submittedName>
        <fullName evidence="9">ABC-type antimicrobial peptide transport system, permease component</fullName>
    </submittedName>
</protein>
<evidence type="ECO:0000256" key="2">
    <source>
        <dbReference type="ARBA" id="ARBA00005236"/>
    </source>
</evidence>
<evidence type="ECO:0000256" key="6">
    <source>
        <dbReference type="ARBA" id="ARBA00023136"/>
    </source>
</evidence>
<feature type="transmembrane region" description="Helical" evidence="7">
    <location>
        <begin position="752"/>
        <end position="771"/>
    </location>
</feature>
<dbReference type="PANTHER" id="PTHR30489:SF0">
    <property type="entry name" value="LIPOPROTEIN-RELEASING SYSTEM TRANSMEMBRANE PROTEIN LOLE"/>
    <property type="match status" value="1"/>
</dbReference>
<sequence length="787" mass="86652">MSALSRKLLRETWRMRGQALAIGVVIAGGVSTLIMALASLDSLTLTRDAFYRDYRFAAVFASLKRAPEPLRESVERIPGVQRVETRVVAGVNLDIPDFEDPATGVLVSLPDGRNAELNRLFLREGRLPEPGRDQEVVASQSFADAHGFHPGDGLAAIIHGRRQRLEIVGVALSPEYIYQIKPGDIFPDYARHGIFWMNRTQLANAYDMDGAFNDLVLSLTRDARTQDVIERLDLLLEPYGGLGALAREDQLSDRYLSAELEQLQGMAKLLPGIFLGVAAFLLNVVLTRLIGTQRDQIAILKAFGYTNLQVGWHYVQWVLLIVLLGLLLGTAAGIWLAQQMAELYRDFFHFPYLEFRIASRVVGIAVLVTLAAGLLGTLTALWRAVRLPPAEAMRPEPPALYRPILIERLGLERFFSQPVRMILRNLERQPLRAGLSILGIAMGCGILMVGRFQEGALDYLIQVQYGLAQRDDLSLTFVEPTSRRAVQELAALPGVDWVEPTRSIAVRLRHAHASYRTAIQGLPPDGRLRRVLDDRLRVLEIPPEGLLISEYLAEILRVRPGDRLEVDFLEGCRDRREIAVVGVVSEWTGVSAYMDLEALDRLAGEGEAISGALIDLAPGAREAVVARLKEAPRVAGVTDRLRAIQSFTDSMVEIVLSFAFVASLLAGSIAFGVVYNNARIALTERARDLATLRVLGFGLGEIAFILLGEILVLTLLAIPVGFAIGTLLIVAIVEGVSSDLYRFPLVIEPSVYAFSALVILVSTALSGVMVARRLTRLDLVAVLKTRE</sequence>
<dbReference type="GO" id="GO:0098797">
    <property type="term" value="C:plasma membrane protein complex"/>
    <property type="evidence" value="ECO:0007669"/>
    <property type="project" value="TreeGrafter"/>
</dbReference>
<evidence type="ECO:0000259" key="8">
    <source>
        <dbReference type="Pfam" id="PF02687"/>
    </source>
</evidence>
<evidence type="ECO:0000256" key="4">
    <source>
        <dbReference type="ARBA" id="ARBA00022692"/>
    </source>
</evidence>
<name>W9V4R0_9GAMM</name>
<dbReference type="eggNOG" id="COG0577">
    <property type="taxonomic scope" value="Bacteria"/>
</dbReference>
<feature type="transmembrane region" description="Helical" evidence="7">
    <location>
        <begin position="357"/>
        <end position="385"/>
    </location>
</feature>
<feature type="transmembrane region" description="Helical" evidence="7">
    <location>
        <begin position="312"/>
        <end position="337"/>
    </location>
</feature>
<feature type="transmembrane region" description="Helical" evidence="7">
    <location>
        <begin position="654"/>
        <end position="678"/>
    </location>
</feature>
<dbReference type="GO" id="GO:0044874">
    <property type="term" value="P:lipoprotein localization to outer membrane"/>
    <property type="evidence" value="ECO:0007669"/>
    <property type="project" value="TreeGrafter"/>
</dbReference>
<keyword evidence="4 7" id="KW-0812">Transmembrane</keyword>
<dbReference type="RefSeq" id="WP_043754960.1">
    <property type="nucleotide sequence ID" value="NZ_AONC01000040.1"/>
</dbReference>
<keyword evidence="10" id="KW-1185">Reference proteome</keyword>
<dbReference type="Proteomes" id="UP000019460">
    <property type="component" value="Unassembled WGS sequence"/>
</dbReference>
<dbReference type="PANTHER" id="PTHR30489">
    <property type="entry name" value="LIPOPROTEIN-RELEASING SYSTEM TRANSMEMBRANE PROTEIN LOLE"/>
    <property type="match status" value="1"/>
</dbReference>
<dbReference type="InterPro" id="IPR003838">
    <property type="entry name" value="ABC3_permease_C"/>
</dbReference>
<comment type="caution">
    <text evidence="9">The sequence shown here is derived from an EMBL/GenBank/DDBJ whole genome shotgun (WGS) entry which is preliminary data.</text>
</comment>
<dbReference type="EMBL" id="AONC01000040">
    <property type="protein sequence ID" value="EXJ14528.1"/>
    <property type="molecule type" value="Genomic_DNA"/>
</dbReference>
<dbReference type="OrthoDB" id="5137249at2"/>
<dbReference type="InterPro" id="IPR051447">
    <property type="entry name" value="Lipoprotein-release_system"/>
</dbReference>
<feature type="transmembrane region" description="Helical" evidence="7">
    <location>
        <begin position="699"/>
        <end position="732"/>
    </location>
</feature>
<evidence type="ECO:0000256" key="3">
    <source>
        <dbReference type="ARBA" id="ARBA00022475"/>
    </source>
</evidence>
<evidence type="ECO:0000256" key="5">
    <source>
        <dbReference type="ARBA" id="ARBA00022989"/>
    </source>
</evidence>
<dbReference type="STRING" id="1249627.D779_2669"/>
<evidence type="ECO:0000313" key="10">
    <source>
        <dbReference type="Proteomes" id="UP000019460"/>
    </source>
</evidence>
<evidence type="ECO:0000313" key="9">
    <source>
        <dbReference type="EMBL" id="EXJ14528.1"/>
    </source>
</evidence>
<reference evidence="9 10" key="1">
    <citation type="submission" date="2012-11" db="EMBL/GenBank/DDBJ databases">
        <title>Genome assembly of Thiorhodococcus sp. AK35.</title>
        <authorList>
            <person name="Nupur N."/>
            <person name="Khatri I."/>
            <person name="Subramanian S."/>
            <person name="Pinnaka A."/>
        </authorList>
    </citation>
    <scope>NUCLEOTIDE SEQUENCE [LARGE SCALE GENOMIC DNA]</scope>
    <source>
        <strain evidence="9 10">AK35</strain>
    </source>
</reference>
<evidence type="ECO:0000256" key="1">
    <source>
        <dbReference type="ARBA" id="ARBA00004651"/>
    </source>
</evidence>
<feature type="domain" description="ABC3 transporter permease C-terminal" evidence="8">
    <location>
        <begin position="270"/>
        <end position="389"/>
    </location>
</feature>
<proteinExistence type="inferred from homology"/>
<accession>W9V4R0</accession>
<comment type="subcellular location">
    <subcellularLocation>
        <location evidence="1">Cell membrane</location>
        <topology evidence="1">Multi-pass membrane protein</topology>
    </subcellularLocation>
</comment>
<keyword evidence="6 7" id="KW-0472">Membrane</keyword>
<dbReference type="PATRIC" id="fig|1249627.3.peg.2834"/>
<feature type="domain" description="ABC3 transporter permease C-terminal" evidence="8">
    <location>
        <begin position="661"/>
        <end position="778"/>
    </location>
</feature>
<keyword evidence="5 7" id="KW-1133">Transmembrane helix</keyword>
<comment type="similarity">
    <text evidence="2">Belongs to the ABC-4 integral membrane protein family. LolC/E subfamily.</text>
</comment>
<keyword evidence="3" id="KW-1003">Cell membrane</keyword>
<dbReference type="AlphaFoldDB" id="W9V4R0"/>
<gene>
    <name evidence="9" type="ORF">D779_2669</name>
</gene>
<feature type="transmembrane region" description="Helical" evidence="7">
    <location>
        <begin position="430"/>
        <end position="450"/>
    </location>
</feature>
<organism evidence="9 10">
    <name type="scientific">Imhoffiella purpurea</name>
    <dbReference type="NCBI Taxonomy" id="1249627"/>
    <lineage>
        <taxon>Bacteria</taxon>
        <taxon>Pseudomonadati</taxon>
        <taxon>Pseudomonadota</taxon>
        <taxon>Gammaproteobacteria</taxon>
        <taxon>Chromatiales</taxon>
        <taxon>Chromatiaceae</taxon>
        <taxon>Imhoffiella</taxon>
    </lineage>
</organism>
<feature type="transmembrane region" description="Helical" evidence="7">
    <location>
        <begin position="269"/>
        <end position="291"/>
    </location>
</feature>
<dbReference type="Pfam" id="PF02687">
    <property type="entry name" value="FtsX"/>
    <property type="match status" value="2"/>
</dbReference>